<evidence type="ECO:0000313" key="1">
    <source>
        <dbReference type="EMBL" id="MCV4377046.1"/>
    </source>
</evidence>
<evidence type="ECO:0000313" key="2">
    <source>
        <dbReference type="Proteomes" id="UP001207294"/>
    </source>
</evidence>
<dbReference type="Gene3D" id="3.30.110.190">
    <property type="match status" value="1"/>
</dbReference>
<protein>
    <submittedName>
        <fullName evidence="1">DUF4393 domain-containing protein</fullName>
    </submittedName>
</protein>
<comment type="caution">
    <text evidence="1">The sequence shown here is derived from an EMBL/GenBank/DDBJ whole genome shotgun (WGS) entry which is preliminary data.</text>
</comment>
<keyword evidence="2" id="KW-1185">Reference proteome</keyword>
<dbReference type="RefSeq" id="WP_263943158.1">
    <property type="nucleotide sequence ID" value="NZ_JAOXMH010000008.1"/>
</dbReference>
<name>A0ABT3BWF1_9PSED</name>
<accession>A0ABT3BWF1</accession>
<dbReference type="Proteomes" id="UP001207294">
    <property type="component" value="Unassembled WGS sequence"/>
</dbReference>
<dbReference type="Pfam" id="PF14337">
    <property type="entry name" value="Abi_alpha"/>
    <property type="match status" value="1"/>
</dbReference>
<gene>
    <name evidence="1" type="ORF">OH718_10610</name>
</gene>
<dbReference type="InterPro" id="IPR025506">
    <property type="entry name" value="Abi_alpha"/>
</dbReference>
<organism evidence="1 2">
    <name type="scientific">Pseudomonas capsici</name>
    <dbReference type="NCBI Taxonomy" id="2810614"/>
    <lineage>
        <taxon>Bacteria</taxon>
        <taxon>Pseudomonadati</taxon>
        <taxon>Pseudomonadota</taxon>
        <taxon>Gammaproteobacteria</taxon>
        <taxon>Pseudomonadales</taxon>
        <taxon>Pseudomonadaceae</taxon>
        <taxon>Pseudomonas</taxon>
    </lineage>
</organism>
<dbReference type="EMBL" id="JAOXML010000006">
    <property type="protein sequence ID" value="MCV4377046.1"/>
    <property type="molecule type" value="Genomic_DNA"/>
</dbReference>
<reference evidence="1 2" key="1">
    <citation type="submission" date="2022-10" db="EMBL/GenBank/DDBJ databases">
        <title>Characterization of Pseudomonas capsici strains from pepper and tomato in Georgia.</title>
        <authorList>
            <person name="Zhao M."/>
            <person name="Dutta B."/>
        </authorList>
    </citation>
    <scope>NUCLEOTIDE SEQUENCE [LARGE SCALE GENOMIC DNA]</scope>
    <source>
        <strain evidence="1 2">Pc20-5</strain>
    </source>
</reference>
<proteinExistence type="predicted"/>
<sequence>MGEEENSSTDNNVSATIDAVTGLAKAVPIYEDAIQPVAKQLGKSLEVVGRAVNVALMPVKGLVWSFEEIEKLFKPKLVNNLKDVPPEDIVPPKPNVAGPAIEALRYSGHEESLRDMYANLLAAAMDKKTADGAHPAFVEIIKQLTPDEAKLVSFFMQHRPFPIVNVVAVDEQNSGEIYIAINVSLFGSEAALQIPNMTPSYIDNLVRLGILEVRNKWAYNGNNIYTELEQCADVEKYKNSIVKNMRFTPRLDRGAVGLTNLGKHFGGVCVISKSAS</sequence>